<sequence>MVEEGKPCVFCQIANHSSSTRTDLLYSDENVIAFRDIKPSAFRHYLVIPVHHIPTTRDLHRGPEDFQLVSHMLNVGQNLLFKDAPASKVKFGFHQPPFNSVNHLHLHCLALPFIPRWKCIKYWALGSHCGFLEAKKLLERINPQPTTNSQ</sequence>
<feature type="short sequence motif" description="Histidine triad motif" evidence="4">
    <location>
        <begin position="103"/>
        <end position="107"/>
    </location>
</feature>
<dbReference type="GO" id="GO:0000166">
    <property type="term" value="F:nucleotide binding"/>
    <property type="evidence" value="ECO:0007669"/>
    <property type="project" value="UniProtKB-KW"/>
</dbReference>
<keyword evidence="7" id="KW-1185">Reference proteome</keyword>
<dbReference type="SUPFAM" id="SSF54197">
    <property type="entry name" value="HIT-like"/>
    <property type="match status" value="1"/>
</dbReference>
<name>A0A0K9PBB1_ZOSMR</name>
<dbReference type="InterPro" id="IPR036265">
    <property type="entry name" value="HIT-like_sf"/>
</dbReference>
<evidence type="ECO:0000256" key="2">
    <source>
        <dbReference type="ARBA" id="ARBA00022801"/>
    </source>
</evidence>
<dbReference type="STRING" id="29655.A0A0K9PBB1"/>
<dbReference type="GO" id="GO:0047627">
    <property type="term" value="F:adenylylsulfatase activity"/>
    <property type="evidence" value="ECO:0007669"/>
    <property type="project" value="UniProtKB-ARBA"/>
</dbReference>
<dbReference type="PRINTS" id="PR00332">
    <property type="entry name" value="HISTRIAD"/>
</dbReference>
<reference evidence="7" key="1">
    <citation type="journal article" date="2016" name="Nature">
        <title>The genome of the seagrass Zostera marina reveals angiosperm adaptation to the sea.</title>
        <authorList>
            <person name="Olsen J.L."/>
            <person name="Rouze P."/>
            <person name="Verhelst B."/>
            <person name="Lin Y.-C."/>
            <person name="Bayer T."/>
            <person name="Collen J."/>
            <person name="Dattolo E."/>
            <person name="De Paoli E."/>
            <person name="Dittami S."/>
            <person name="Maumus F."/>
            <person name="Michel G."/>
            <person name="Kersting A."/>
            <person name="Lauritano C."/>
            <person name="Lohaus R."/>
            <person name="Toepel M."/>
            <person name="Tonon T."/>
            <person name="Vanneste K."/>
            <person name="Amirebrahimi M."/>
            <person name="Brakel J."/>
            <person name="Bostroem C."/>
            <person name="Chovatia M."/>
            <person name="Grimwood J."/>
            <person name="Jenkins J.W."/>
            <person name="Jueterbock A."/>
            <person name="Mraz A."/>
            <person name="Stam W.T."/>
            <person name="Tice H."/>
            <person name="Bornberg-Bauer E."/>
            <person name="Green P.J."/>
            <person name="Pearson G.A."/>
            <person name="Procaccini G."/>
            <person name="Duarte C.M."/>
            <person name="Schmutz J."/>
            <person name="Reusch T.B.H."/>
            <person name="Van de Peer Y."/>
        </authorList>
    </citation>
    <scope>NUCLEOTIDE SEQUENCE [LARGE SCALE GENOMIC DNA]</scope>
    <source>
        <strain evidence="7">cv. Finnish</strain>
    </source>
</reference>
<dbReference type="AlphaFoldDB" id="A0A0K9PBB1"/>
<proteinExistence type="predicted"/>
<protein>
    <recommendedName>
        <fullName evidence="5">HIT domain-containing protein</fullName>
    </recommendedName>
</protein>
<dbReference type="Pfam" id="PF11969">
    <property type="entry name" value="DcpS_C"/>
    <property type="match status" value="1"/>
</dbReference>
<evidence type="ECO:0000259" key="5">
    <source>
        <dbReference type="PROSITE" id="PS51084"/>
    </source>
</evidence>
<dbReference type="EMBL" id="LFYR01001032">
    <property type="protein sequence ID" value="KMZ65537.1"/>
    <property type="molecule type" value="Genomic_DNA"/>
</dbReference>
<gene>
    <name evidence="6" type="ORF">ZOSMA_31G01250</name>
</gene>
<dbReference type="PANTHER" id="PTHR12486">
    <property type="entry name" value="APRATAXIN-RELATED"/>
    <property type="match status" value="1"/>
</dbReference>
<accession>A0A0K9PBB1</accession>
<feature type="domain" description="HIT" evidence="5">
    <location>
        <begin position="9"/>
        <end position="122"/>
    </location>
</feature>
<dbReference type="InterPro" id="IPR011146">
    <property type="entry name" value="HIT-like"/>
</dbReference>
<dbReference type="Proteomes" id="UP000036987">
    <property type="component" value="Unassembled WGS sequence"/>
</dbReference>
<keyword evidence="2" id="KW-0378">Hydrolase</keyword>
<organism evidence="6 7">
    <name type="scientific">Zostera marina</name>
    <name type="common">Eelgrass</name>
    <dbReference type="NCBI Taxonomy" id="29655"/>
    <lineage>
        <taxon>Eukaryota</taxon>
        <taxon>Viridiplantae</taxon>
        <taxon>Streptophyta</taxon>
        <taxon>Embryophyta</taxon>
        <taxon>Tracheophyta</taxon>
        <taxon>Spermatophyta</taxon>
        <taxon>Magnoliopsida</taxon>
        <taxon>Liliopsida</taxon>
        <taxon>Zosteraceae</taxon>
        <taxon>Zostera</taxon>
    </lineage>
</organism>
<dbReference type="OMA" id="EKKCIFC"/>
<evidence type="ECO:0000256" key="4">
    <source>
        <dbReference type="PROSITE-ProRule" id="PRU00464"/>
    </source>
</evidence>
<feature type="active site" description="Tele-AMP-histidine intermediate" evidence="3">
    <location>
        <position position="107"/>
    </location>
</feature>
<evidence type="ECO:0000313" key="6">
    <source>
        <dbReference type="EMBL" id="KMZ65537.1"/>
    </source>
</evidence>
<dbReference type="InterPro" id="IPR001310">
    <property type="entry name" value="Histidine_triad_HIT"/>
</dbReference>
<dbReference type="OrthoDB" id="1915375at2759"/>
<dbReference type="PANTHER" id="PTHR12486:SF5">
    <property type="entry name" value="ADENOSINE 5'-MONOPHOSPHORAMIDASE HINT3"/>
    <property type="match status" value="1"/>
</dbReference>
<evidence type="ECO:0000256" key="1">
    <source>
        <dbReference type="ARBA" id="ARBA00022741"/>
    </source>
</evidence>
<evidence type="ECO:0000313" key="7">
    <source>
        <dbReference type="Proteomes" id="UP000036987"/>
    </source>
</evidence>
<comment type="caution">
    <text evidence="6">The sequence shown here is derived from an EMBL/GenBank/DDBJ whole genome shotgun (WGS) entry which is preliminary data.</text>
</comment>
<keyword evidence="1" id="KW-0547">Nucleotide-binding</keyword>
<dbReference type="Gene3D" id="3.30.428.10">
    <property type="entry name" value="HIT-like"/>
    <property type="match status" value="1"/>
</dbReference>
<dbReference type="PROSITE" id="PS51084">
    <property type="entry name" value="HIT_2"/>
    <property type="match status" value="1"/>
</dbReference>
<evidence type="ECO:0000256" key="3">
    <source>
        <dbReference type="PIRSR" id="PIRSR601310-1"/>
    </source>
</evidence>